<dbReference type="Proteomes" id="UP000182235">
    <property type="component" value="Unassembled WGS sequence"/>
</dbReference>
<name>A0A1J9NZF4_9EURO</name>
<dbReference type="EMBL" id="LGRN01001412">
    <property type="protein sequence ID" value="OJD09496.1"/>
    <property type="molecule type" value="Genomic_DNA"/>
</dbReference>
<evidence type="ECO:0000313" key="2">
    <source>
        <dbReference type="EMBL" id="OJD09496.1"/>
    </source>
</evidence>
<evidence type="ECO:0000313" key="3">
    <source>
        <dbReference type="Proteomes" id="UP000182235"/>
    </source>
</evidence>
<keyword evidence="3" id="KW-1185">Reference proteome</keyword>
<proteinExistence type="predicted"/>
<feature type="compositionally biased region" description="Basic and acidic residues" evidence="1">
    <location>
        <begin position="1"/>
        <end position="10"/>
    </location>
</feature>
<sequence length="31" mass="3447">MSHLDRDAPQKEPSATVQQQNRPDIALSLSL</sequence>
<organism evidence="2 3">
    <name type="scientific">Emergomyces pasteurianus Ep9510</name>
    <dbReference type="NCBI Taxonomy" id="1447872"/>
    <lineage>
        <taxon>Eukaryota</taxon>
        <taxon>Fungi</taxon>
        <taxon>Dikarya</taxon>
        <taxon>Ascomycota</taxon>
        <taxon>Pezizomycotina</taxon>
        <taxon>Eurotiomycetes</taxon>
        <taxon>Eurotiomycetidae</taxon>
        <taxon>Onygenales</taxon>
        <taxon>Ajellomycetaceae</taxon>
        <taxon>Emergomyces</taxon>
    </lineage>
</organism>
<feature type="region of interest" description="Disordered" evidence="1">
    <location>
        <begin position="1"/>
        <end position="31"/>
    </location>
</feature>
<accession>A0A1J9NZF4</accession>
<dbReference type="VEuPathDB" id="FungiDB:AJ78_09051"/>
<feature type="compositionally biased region" description="Polar residues" evidence="1">
    <location>
        <begin position="13"/>
        <end position="22"/>
    </location>
</feature>
<reference evidence="2 3" key="1">
    <citation type="submission" date="2015-07" db="EMBL/GenBank/DDBJ databases">
        <title>Emmonsia species relationships and genome sequence.</title>
        <authorList>
            <consortium name="The Broad Institute Genomics Platform"/>
            <person name="Cuomo C.A."/>
            <person name="Munoz J.F."/>
            <person name="Imamovic A."/>
            <person name="Priest M.E."/>
            <person name="Young S."/>
            <person name="Clay O.K."/>
            <person name="McEwen J.G."/>
        </authorList>
    </citation>
    <scope>NUCLEOTIDE SEQUENCE [LARGE SCALE GENOMIC DNA]</scope>
    <source>
        <strain evidence="2 3">UAMH 9510</strain>
    </source>
</reference>
<evidence type="ECO:0000256" key="1">
    <source>
        <dbReference type="SAM" id="MobiDB-lite"/>
    </source>
</evidence>
<comment type="caution">
    <text evidence="2">The sequence shown here is derived from an EMBL/GenBank/DDBJ whole genome shotgun (WGS) entry which is preliminary data.</text>
</comment>
<protein>
    <submittedName>
        <fullName evidence="2">Uncharacterized protein</fullName>
    </submittedName>
</protein>
<dbReference type="AlphaFoldDB" id="A0A1J9NZF4"/>
<gene>
    <name evidence="2" type="ORF">AJ78_09051</name>
</gene>